<name>A0A2T4DU08_9BACT</name>
<accession>A0A2T4DU08</accession>
<organism evidence="2 3">
    <name type="scientific">Marivirga lumbricoides</name>
    <dbReference type="NCBI Taxonomy" id="1046115"/>
    <lineage>
        <taxon>Bacteria</taxon>
        <taxon>Pseudomonadati</taxon>
        <taxon>Bacteroidota</taxon>
        <taxon>Cytophagia</taxon>
        <taxon>Cytophagales</taxon>
        <taxon>Marivirgaceae</taxon>
        <taxon>Marivirga</taxon>
    </lineage>
</organism>
<evidence type="ECO:0000313" key="3">
    <source>
        <dbReference type="Proteomes" id="UP000240608"/>
    </source>
</evidence>
<comment type="caution">
    <text evidence="2">The sequence shown here is derived from an EMBL/GenBank/DDBJ whole genome shotgun (WGS) entry which is preliminary data.</text>
</comment>
<evidence type="ECO:0008006" key="4">
    <source>
        <dbReference type="Google" id="ProtNLM"/>
    </source>
</evidence>
<evidence type="ECO:0000313" key="2">
    <source>
        <dbReference type="EMBL" id="PTB97324.1"/>
    </source>
</evidence>
<reference evidence="2 3" key="1">
    <citation type="submission" date="2018-03" db="EMBL/GenBank/DDBJ databases">
        <title>Cross-interface Injection: A General Nanoliter Liquid Handling Method Applied to Single Cells Genome Amplification Automated Nanoliter Liquid Handling Applied to Single Cell Multiple Displacement Amplification.</title>
        <authorList>
            <person name="Yun J."/>
            <person name="Xu P."/>
            <person name="Xu J."/>
            <person name="Dai X."/>
            <person name="Wang Y."/>
            <person name="Zheng X."/>
            <person name="Cao C."/>
            <person name="Yi Q."/>
            <person name="Zhu Y."/>
            <person name="Wang L."/>
            <person name="Dong Z."/>
            <person name="Huang Y."/>
            <person name="Huang L."/>
            <person name="Du W."/>
        </authorList>
    </citation>
    <scope>NUCLEOTIDE SEQUENCE [LARGE SCALE GENOMIC DNA]</scope>
    <source>
        <strain evidence="2 3">Z-D1-2</strain>
    </source>
</reference>
<proteinExistence type="predicted"/>
<evidence type="ECO:0000256" key="1">
    <source>
        <dbReference type="SAM" id="Coils"/>
    </source>
</evidence>
<gene>
    <name evidence="2" type="ORF">C9994_03305</name>
</gene>
<keyword evidence="1" id="KW-0175">Coiled coil</keyword>
<sequence length="193" mass="23502">MEDLKERIFKVIEKQVEMKEFENWLYSNVQLSERMDEELILQLYIFNYNQQGVGYEFKTLFLSFFEEREFTDWKIITNLETLSEGCKEPETILADFCDLGYENYPYLTSIGYNKYELEDYAYFNRSREQMINEIQEEASRLLAEIKDWLRTHPGEDLSKFESRTKKIDMIPNNFPENVIKTESTSNKWWEFWK</sequence>
<dbReference type="AlphaFoldDB" id="A0A2T4DU08"/>
<dbReference type="EMBL" id="PYVU01000017">
    <property type="protein sequence ID" value="PTB97324.1"/>
    <property type="molecule type" value="Genomic_DNA"/>
</dbReference>
<feature type="coiled-coil region" evidence="1">
    <location>
        <begin position="124"/>
        <end position="151"/>
    </location>
</feature>
<protein>
    <recommendedName>
        <fullName evidence="4">DUF4240 domain-containing protein</fullName>
    </recommendedName>
</protein>
<dbReference type="Proteomes" id="UP000240608">
    <property type="component" value="Unassembled WGS sequence"/>
</dbReference>